<dbReference type="PROSITE" id="PS51257">
    <property type="entry name" value="PROKAR_LIPOPROTEIN"/>
    <property type="match status" value="1"/>
</dbReference>
<evidence type="ECO:0000313" key="3">
    <source>
        <dbReference type="Proteomes" id="UP000321612"/>
    </source>
</evidence>
<keyword evidence="3" id="KW-1185">Reference proteome</keyword>
<dbReference type="AlphaFoldDB" id="A0A5C8GKU8"/>
<protein>
    <submittedName>
        <fullName evidence="2">Fimbrillin family protein</fullName>
    </submittedName>
</protein>
<feature type="signal peptide" evidence="1">
    <location>
        <begin position="1"/>
        <end position="20"/>
    </location>
</feature>
<gene>
    <name evidence="2" type="ORF">ETF27_03630</name>
</gene>
<proteinExistence type="predicted"/>
<reference evidence="3" key="1">
    <citation type="submission" date="2019-05" db="EMBL/GenBank/DDBJ databases">
        <title>Prevotella brunnea sp. nov., isolated from a wound of a patient.</title>
        <authorList>
            <person name="Buhl M."/>
        </authorList>
    </citation>
    <scope>NUCLEOTIDE SEQUENCE [LARGE SCALE GENOMIC DNA]</scope>
    <source>
        <strain evidence="3">A2672</strain>
    </source>
</reference>
<evidence type="ECO:0000256" key="1">
    <source>
        <dbReference type="SAM" id="SignalP"/>
    </source>
</evidence>
<organism evidence="2 3">
    <name type="scientific">Prevotella brunnea</name>
    <dbReference type="NCBI Taxonomy" id="2508867"/>
    <lineage>
        <taxon>Bacteria</taxon>
        <taxon>Pseudomonadati</taxon>
        <taxon>Bacteroidota</taxon>
        <taxon>Bacteroidia</taxon>
        <taxon>Bacteroidales</taxon>
        <taxon>Prevotellaceae</taxon>
        <taxon>Prevotella</taxon>
    </lineage>
</organism>
<dbReference type="Proteomes" id="UP000321612">
    <property type="component" value="Unassembled WGS sequence"/>
</dbReference>
<keyword evidence="1" id="KW-0732">Signal</keyword>
<evidence type="ECO:0000313" key="2">
    <source>
        <dbReference type="EMBL" id="TXJ62659.1"/>
    </source>
</evidence>
<name>A0A5C8GKU8_9BACT</name>
<dbReference type="RefSeq" id="WP_147785504.1">
    <property type="nucleotide sequence ID" value="NZ_SDIK01000022.1"/>
</dbReference>
<sequence length="613" mass="67954">MKKNKYLYMASLAIASLAMGACSSDDAVTGENGEQNARKIELTATYPTDDNATANAKGTRVTYTPDGKNFICKWESTDKMKYYGSSFTSTPTDFSIVRMTDDKAVFAGTATETSGMVMYPAKDYELAGSKLVIDIDHQKGTREGLKDVDYMWGKVNVSKGESQAPKYYTKLQKLTNTVHFVAQLNAEDKDQKIMKILVSGENFKTKATVDNSGSVGSDDSYIGYLTIEPENMTVGADGKTPDIYFKTFQTEIYIAQTMTIQILLENGKTYKKTYGRTKKSSSNAVKFNTGSDELYGHMMHFNNITPERNINTYLFSDGVSATIDEYYGNNNAGAKDPSHPGWPIAWVVPQADAEDFAGNAVDENGNPLKHIAIALTELEQGTNYVNAWGPSTTRYDNHPLETNASDPKQDYNGYDYTYSPLGYVGEGGNIVNANIIKAESKNYPLFYLTATYFHEQNSPCDDGTNTRKMVVPAGCSKWFVPSWAQWAKCLQNNFKEGFLGADHRPSVTDRYESNFEDATMYATAELALCYKLTNADLNLTDRKVGYNLTAGKIYAVSTDGNDTKAVPFYLAFGRYGRPTSFNLADDGTAVSGFDETNYHKTRPMFTVRPFIAF</sequence>
<dbReference type="OrthoDB" id="1073006at2"/>
<feature type="chain" id="PRO_5023019049" evidence="1">
    <location>
        <begin position="21"/>
        <end position="613"/>
    </location>
</feature>
<dbReference type="EMBL" id="SDIK01000022">
    <property type="protein sequence ID" value="TXJ62659.1"/>
    <property type="molecule type" value="Genomic_DNA"/>
</dbReference>
<accession>A0A5C8GKU8</accession>
<comment type="caution">
    <text evidence="2">The sequence shown here is derived from an EMBL/GenBank/DDBJ whole genome shotgun (WGS) entry which is preliminary data.</text>
</comment>